<keyword evidence="1" id="KW-0547">Nucleotide-binding</keyword>
<protein>
    <submittedName>
        <fullName evidence="1">ATP-binding protein</fullName>
    </submittedName>
</protein>
<evidence type="ECO:0000313" key="2">
    <source>
        <dbReference type="Proteomes" id="UP001364695"/>
    </source>
</evidence>
<accession>A0ACC6P084</accession>
<keyword evidence="2" id="KW-1185">Reference proteome</keyword>
<sequence>MRVRILGAESTGKSTLCQALAQRAASQGLRCAQVSEYLRDWCEAAPHGVRLPGREDQFHIARRQQRRIAVAARGADLVIADTCALMTQVYSRHFFDHALPAQGPALHFDLTLVSDTDLPWQADPLRDGPQVRDAVQQRLLQTLADHGLPWVRVNGPLAQRLDQAWTAILRVLDDRKDRRSGADNSGKT</sequence>
<organism evidence="1 2">
    <name type="scientific">Amphibiibacter pelophylacis</name>
    <dbReference type="NCBI Taxonomy" id="1799477"/>
    <lineage>
        <taxon>Bacteria</taxon>
        <taxon>Pseudomonadati</taxon>
        <taxon>Pseudomonadota</taxon>
        <taxon>Betaproteobacteria</taxon>
        <taxon>Burkholderiales</taxon>
        <taxon>Sphaerotilaceae</taxon>
        <taxon>Amphibiibacter</taxon>
    </lineage>
</organism>
<proteinExistence type="predicted"/>
<dbReference type="Proteomes" id="UP001364695">
    <property type="component" value="Unassembled WGS sequence"/>
</dbReference>
<dbReference type="EMBL" id="JAWDIE010000005">
    <property type="protein sequence ID" value="MEJ7137639.1"/>
    <property type="molecule type" value="Genomic_DNA"/>
</dbReference>
<name>A0ACC6P084_9BURK</name>
<comment type="caution">
    <text evidence="1">The sequence shown here is derived from an EMBL/GenBank/DDBJ whole genome shotgun (WGS) entry which is preliminary data.</text>
</comment>
<evidence type="ECO:0000313" key="1">
    <source>
        <dbReference type="EMBL" id="MEJ7137639.1"/>
    </source>
</evidence>
<reference evidence="1" key="1">
    <citation type="submission" date="2023-10" db="EMBL/GenBank/DDBJ databases">
        <title>Amphibacter perezi, gen. nov., sp. nov. a novel taxa of the family Comamonadaceae, class Betaproteobacteria isolated from the skin microbiota of Pelophylax perezi from different populations.</title>
        <authorList>
            <person name="Costa S."/>
            <person name="Proenca D.N."/>
            <person name="Lopes I."/>
            <person name="Morais P.V."/>
        </authorList>
    </citation>
    <scope>NUCLEOTIDE SEQUENCE</scope>
    <source>
        <strain evidence="1">SL12-8</strain>
    </source>
</reference>
<keyword evidence="1" id="KW-0067">ATP-binding</keyword>
<gene>
    <name evidence="1" type="ORF">RV045_04225</name>
</gene>